<evidence type="ECO:0000313" key="4">
    <source>
        <dbReference type="Proteomes" id="UP000031532"/>
    </source>
</evidence>
<reference evidence="3 4" key="1">
    <citation type="journal article" date="2015" name="Genome Announc.">
        <title>Draft Genome Sequence of the Terrestrial Cyanobacterium Scytonema millei VB511283, Isolated from Eastern India.</title>
        <authorList>
            <person name="Sen D."/>
            <person name="Chandrababunaidu M.M."/>
            <person name="Singh D."/>
            <person name="Sanghi N."/>
            <person name="Ghorai A."/>
            <person name="Mishra G.P."/>
            <person name="Madduluri M."/>
            <person name="Adhikary S.P."/>
            <person name="Tripathy S."/>
        </authorList>
    </citation>
    <scope>NUCLEOTIDE SEQUENCE [LARGE SCALE GENOMIC DNA]</scope>
    <source>
        <strain evidence="3 4">VB511283</strain>
    </source>
</reference>
<keyword evidence="1" id="KW-0732">Signal</keyword>
<sequence length="356" mass="40236">MLGNLRKQTLTIVALSALSFFAAVPVVKAQSAAPQTSSNNTAKSCICDSKDPFDPRVRMPKGPFKGQCLSCEQRSVRMLSPAEAALYKPAPGTMLVANFKHKGKYWIAQIPKNAVEDAIFQIQYFNVLRSAYSAHGQMRFRLKPGSEAILIPQSATNKRQKAIRMRDFIYSANAIWVRSGVWDPVSGLVDFYAVAHEIVGLEDRIQDAVKYPFTDRIEQIRLALTPQQKQQLLLNVIMQGDRDRTNLMYDTLKRNCTTESLRAIDRTIGYQPRTPQEKQEYFLGIPTGPELNEALLNRNLTPETLNQLLTEQIQKMPKVQLPTPPLDAIVRRGLVDPRKMPNLEAEFATEFSSRKR</sequence>
<comment type="caution">
    <text evidence="3">The sequence shown here is derived from an EMBL/GenBank/DDBJ whole genome shotgun (WGS) entry which is preliminary data.</text>
</comment>
<dbReference type="Pfam" id="PF13387">
    <property type="entry name" value="Lnb_N"/>
    <property type="match status" value="1"/>
</dbReference>
<keyword evidence="4" id="KW-1185">Reference proteome</keyword>
<dbReference type="AlphaFoldDB" id="A0A9X5E508"/>
<protein>
    <submittedName>
        <fullName evidence="3">DUF4105 domain-containing protein</fullName>
    </submittedName>
</protein>
<gene>
    <name evidence="3" type="ORF">QH73_0012280</name>
</gene>
<accession>A0A9X5E508</accession>
<evidence type="ECO:0000256" key="1">
    <source>
        <dbReference type="SAM" id="SignalP"/>
    </source>
</evidence>
<feature type="domain" description="Lnb N-terminal periplasmic" evidence="2">
    <location>
        <begin position="106"/>
        <end position="267"/>
    </location>
</feature>
<name>A0A9X5E508_9CYAN</name>
<dbReference type="Proteomes" id="UP000031532">
    <property type="component" value="Unassembled WGS sequence"/>
</dbReference>
<evidence type="ECO:0000313" key="3">
    <source>
        <dbReference type="EMBL" id="NHC35425.1"/>
    </source>
</evidence>
<dbReference type="InterPro" id="IPR025178">
    <property type="entry name" value="Lnb_N"/>
</dbReference>
<feature type="signal peptide" evidence="1">
    <location>
        <begin position="1"/>
        <end position="22"/>
    </location>
</feature>
<evidence type="ECO:0000259" key="2">
    <source>
        <dbReference type="Pfam" id="PF13387"/>
    </source>
</evidence>
<feature type="chain" id="PRO_5040782455" evidence="1">
    <location>
        <begin position="23"/>
        <end position="356"/>
    </location>
</feature>
<dbReference type="OrthoDB" id="9997075at2"/>
<dbReference type="EMBL" id="JTJC03000003">
    <property type="protein sequence ID" value="NHC35425.1"/>
    <property type="molecule type" value="Genomic_DNA"/>
</dbReference>
<proteinExistence type="predicted"/>
<organism evidence="3 4">
    <name type="scientific">Scytonema millei VB511283</name>
    <dbReference type="NCBI Taxonomy" id="1245923"/>
    <lineage>
        <taxon>Bacteria</taxon>
        <taxon>Bacillati</taxon>
        <taxon>Cyanobacteriota</taxon>
        <taxon>Cyanophyceae</taxon>
        <taxon>Nostocales</taxon>
        <taxon>Scytonemataceae</taxon>
        <taxon>Scytonema</taxon>
    </lineage>
</organism>